<feature type="compositionally biased region" description="Acidic residues" evidence="1">
    <location>
        <begin position="189"/>
        <end position="202"/>
    </location>
</feature>
<accession>A0A1G4K9H2</accession>
<feature type="compositionally biased region" description="Basic and acidic residues" evidence="1">
    <location>
        <begin position="349"/>
        <end position="358"/>
    </location>
</feature>
<name>A0A1G4K9H2_9SACH</name>
<dbReference type="OrthoDB" id="203440at2759"/>
<protein>
    <submittedName>
        <fullName evidence="2">LANO_0F08328g1_1</fullName>
    </submittedName>
</protein>
<feature type="region of interest" description="Disordered" evidence="1">
    <location>
        <begin position="329"/>
        <end position="358"/>
    </location>
</feature>
<dbReference type="Proteomes" id="UP000189911">
    <property type="component" value="Chromosome F"/>
</dbReference>
<reference evidence="3" key="1">
    <citation type="submission" date="2016-03" db="EMBL/GenBank/DDBJ databases">
        <authorList>
            <person name="Devillers Hugo."/>
        </authorList>
    </citation>
    <scope>NUCLEOTIDE SEQUENCE [LARGE SCALE GENOMIC DNA]</scope>
</reference>
<feature type="region of interest" description="Disordered" evidence="1">
    <location>
        <begin position="265"/>
        <end position="292"/>
    </location>
</feature>
<gene>
    <name evidence="2" type="ORF">LANO_0F08328G</name>
</gene>
<feature type="region of interest" description="Disordered" evidence="1">
    <location>
        <begin position="142"/>
        <end position="242"/>
    </location>
</feature>
<dbReference type="AlphaFoldDB" id="A0A1G4K9H2"/>
<keyword evidence="3" id="KW-1185">Reference proteome</keyword>
<organism evidence="2 3">
    <name type="scientific">Lachancea nothofagi CBS 11611</name>
    <dbReference type="NCBI Taxonomy" id="1266666"/>
    <lineage>
        <taxon>Eukaryota</taxon>
        <taxon>Fungi</taxon>
        <taxon>Dikarya</taxon>
        <taxon>Ascomycota</taxon>
        <taxon>Saccharomycotina</taxon>
        <taxon>Saccharomycetes</taxon>
        <taxon>Saccharomycetales</taxon>
        <taxon>Saccharomycetaceae</taxon>
        <taxon>Lachancea</taxon>
    </lineage>
</organism>
<feature type="compositionally biased region" description="Basic and acidic residues" evidence="1">
    <location>
        <begin position="276"/>
        <end position="288"/>
    </location>
</feature>
<evidence type="ECO:0000313" key="3">
    <source>
        <dbReference type="Proteomes" id="UP000189911"/>
    </source>
</evidence>
<dbReference type="EMBL" id="LT598452">
    <property type="protein sequence ID" value="SCV00731.1"/>
    <property type="molecule type" value="Genomic_DNA"/>
</dbReference>
<proteinExistence type="predicted"/>
<sequence>MSNLNDILLQINDSLESTSESLEVLKRQYDQKSADGTETRNKVVRDLMGQKDEVEKVSLLSLKNGSLLGYVNSLMMVVGEKLSREDMTATKGRVSSVEHRVALERGVRPLEKQLSYQLDKLTRAYTRMESEYVAAEKRALLKQEQRSSKDSDAESNGSDSEDEEMSFRPNAAGLVKEIKSDTKSAAAEGETENREDNDEENEDSSRSTYKPPKISAMLPPQHHFDDKFDAQQHKDRSGKSRMQAMDEYVREMSEQPEWEASVGTNIVNHGKGGIKSSRDSQKEQRVKDFEEDNFTRLNLKGNKVERRKTKQRERAAKVNMIGGEDFSIFNSKRKLEDSTSRQASKKPRSAWDRAKKRL</sequence>
<feature type="compositionally biased region" description="Basic and acidic residues" evidence="1">
    <location>
        <begin position="142"/>
        <end position="152"/>
    </location>
</feature>
<evidence type="ECO:0000313" key="2">
    <source>
        <dbReference type="EMBL" id="SCV00731.1"/>
    </source>
</evidence>
<evidence type="ECO:0000256" key="1">
    <source>
        <dbReference type="SAM" id="MobiDB-lite"/>
    </source>
</evidence>
<feature type="compositionally biased region" description="Basic and acidic residues" evidence="1">
    <location>
        <begin position="222"/>
        <end position="238"/>
    </location>
</feature>